<feature type="region of interest" description="Disordered" evidence="1">
    <location>
        <begin position="227"/>
        <end position="255"/>
    </location>
</feature>
<dbReference type="Proteomes" id="UP000612712">
    <property type="component" value="Unassembled WGS sequence"/>
</dbReference>
<feature type="compositionally biased region" description="Low complexity" evidence="1">
    <location>
        <begin position="84"/>
        <end position="117"/>
    </location>
</feature>
<evidence type="ECO:0000313" key="2">
    <source>
        <dbReference type="EMBL" id="MBB3115903.1"/>
    </source>
</evidence>
<feature type="compositionally biased region" description="Basic and acidic residues" evidence="1">
    <location>
        <begin position="35"/>
        <end position="50"/>
    </location>
</feature>
<feature type="compositionally biased region" description="Low complexity" evidence="1">
    <location>
        <begin position="20"/>
        <end position="30"/>
    </location>
</feature>
<evidence type="ECO:0000313" key="3">
    <source>
        <dbReference type="Proteomes" id="UP000612712"/>
    </source>
</evidence>
<dbReference type="RefSeq" id="WP_183273674.1">
    <property type="nucleotide sequence ID" value="NZ_CP047187.1"/>
</dbReference>
<dbReference type="EMBL" id="JACHWT010000004">
    <property type="protein sequence ID" value="MBB3115903.1"/>
    <property type="molecule type" value="Genomic_DNA"/>
</dbReference>
<proteinExistence type="predicted"/>
<name>A0A8I0CMP6_9CORY</name>
<gene>
    <name evidence="2" type="ORF">FHU32_001122</name>
</gene>
<feature type="compositionally biased region" description="Pro residues" evidence="1">
    <location>
        <begin position="73"/>
        <end position="83"/>
    </location>
</feature>
<accession>A0A8I0CMP6</accession>
<evidence type="ECO:0000256" key="1">
    <source>
        <dbReference type="SAM" id="MobiDB-lite"/>
    </source>
</evidence>
<organism evidence="2 3">
    <name type="scientific">Corynebacterium bovis DSM 20582 = CIP 54.80</name>
    <dbReference type="NCBI Taxonomy" id="927655"/>
    <lineage>
        <taxon>Bacteria</taxon>
        <taxon>Bacillati</taxon>
        <taxon>Actinomycetota</taxon>
        <taxon>Actinomycetes</taxon>
        <taxon>Mycobacteriales</taxon>
        <taxon>Corynebacteriaceae</taxon>
        <taxon>Corynebacterium</taxon>
    </lineage>
</organism>
<sequence>MSAQHVPGDGRRPGLRVVAGTGPSTGSGTPADVPWADRDGRAGQSPDRRTPPGRPTAGHPTHGHPAAGHPTPDRPAPGEPTPGRPAAGRRSPRGDGTAPQALARTTAPAPARPALPLSMRTRDVEDPSRATLLLLAEHFHRGVGHFSRTVGIDGAASVADMCRAVLTSFRWPGVQDGDDATTAQWTLWTSPGGRVLIYGPGKVSPDTTVADALGADGAGVLQVREADPAGEGDAAAGEGAGPGTTGPAATADTTAGPPARYEIYINVTGAVVRDASTPDAVCLGGEFVPDLSTDAVTGRWDVDREYVDSLTDIIGSLHPLGIPAAPDIAAVNVALAGEARCADVMQTVRPEVRDLLEGHGLMEFVPLLQALDLQRPAQVSEHIRSVLADVPVETTAAGRAAAWSRIMALSTLCEQEIVDEVSESVMVGLGVTRADAGLPVTEGRQSGDPLDSAEIRALSAGTGRLLAVCGADGWPGGGAPGGASALVPRRSVVDRLEIYRYLLQNRGR</sequence>
<dbReference type="AlphaFoldDB" id="A0A8I0CMP6"/>
<comment type="caution">
    <text evidence="2">The sequence shown here is derived from an EMBL/GenBank/DDBJ whole genome shotgun (WGS) entry which is preliminary data.</text>
</comment>
<protein>
    <submittedName>
        <fullName evidence="2">Uncharacterized protein</fullName>
    </submittedName>
</protein>
<feature type="compositionally biased region" description="Low complexity" evidence="1">
    <location>
        <begin position="245"/>
        <end position="255"/>
    </location>
</feature>
<reference evidence="2" key="1">
    <citation type="submission" date="2020-08" db="EMBL/GenBank/DDBJ databases">
        <title>Sequencing the genomes of 1000 actinobacteria strains.</title>
        <authorList>
            <person name="Klenk H.-P."/>
        </authorList>
    </citation>
    <scope>NUCLEOTIDE SEQUENCE</scope>
    <source>
        <strain evidence="2">DSM 20582</strain>
    </source>
</reference>
<feature type="region of interest" description="Disordered" evidence="1">
    <location>
        <begin position="1"/>
        <end position="123"/>
    </location>
</feature>
<feature type="compositionally biased region" description="Low complexity" evidence="1">
    <location>
        <begin position="55"/>
        <end position="70"/>
    </location>
</feature>